<accession>A0AAP0G0V1</accession>
<keyword evidence="2" id="KW-1185">Reference proteome</keyword>
<reference evidence="1 2" key="1">
    <citation type="journal article" date="2022" name="Nat. Plants">
        <title>Genomes of leafy and leafless Platanthera orchids illuminate the evolution of mycoheterotrophy.</title>
        <authorList>
            <person name="Li M.H."/>
            <person name="Liu K.W."/>
            <person name="Li Z."/>
            <person name="Lu H.C."/>
            <person name="Ye Q.L."/>
            <person name="Zhang D."/>
            <person name="Wang J.Y."/>
            <person name="Li Y.F."/>
            <person name="Zhong Z.M."/>
            <person name="Liu X."/>
            <person name="Yu X."/>
            <person name="Liu D.K."/>
            <person name="Tu X.D."/>
            <person name="Liu B."/>
            <person name="Hao Y."/>
            <person name="Liao X.Y."/>
            <person name="Jiang Y.T."/>
            <person name="Sun W.H."/>
            <person name="Chen J."/>
            <person name="Chen Y.Q."/>
            <person name="Ai Y."/>
            <person name="Zhai J.W."/>
            <person name="Wu S.S."/>
            <person name="Zhou Z."/>
            <person name="Hsiao Y.Y."/>
            <person name="Wu W.L."/>
            <person name="Chen Y.Y."/>
            <person name="Lin Y.F."/>
            <person name="Hsu J.L."/>
            <person name="Li C.Y."/>
            <person name="Wang Z.W."/>
            <person name="Zhao X."/>
            <person name="Zhong W.Y."/>
            <person name="Ma X.K."/>
            <person name="Ma L."/>
            <person name="Huang J."/>
            <person name="Chen G.Z."/>
            <person name="Huang M.Z."/>
            <person name="Huang L."/>
            <person name="Peng D.H."/>
            <person name="Luo Y.B."/>
            <person name="Zou S.Q."/>
            <person name="Chen S.P."/>
            <person name="Lan S."/>
            <person name="Tsai W.C."/>
            <person name="Van de Peer Y."/>
            <person name="Liu Z.J."/>
        </authorList>
    </citation>
    <scope>NUCLEOTIDE SEQUENCE [LARGE SCALE GENOMIC DNA]</scope>
    <source>
        <strain evidence="1">Lor287</strain>
    </source>
</reference>
<name>A0AAP0G0V1_9ASPA</name>
<dbReference type="EMBL" id="JBBWWQ010000014">
    <property type="protein sequence ID" value="KAK8931031.1"/>
    <property type="molecule type" value="Genomic_DNA"/>
</dbReference>
<organism evidence="1 2">
    <name type="scientific">Platanthera zijinensis</name>
    <dbReference type="NCBI Taxonomy" id="2320716"/>
    <lineage>
        <taxon>Eukaryota</taxon>
        <taxon>Viridiplantae</taxon>
        <taxon>Streptophyta</taxon>
        <taxon>Embryophyta</taxon>
        <taxon>Tracheophyta</taxon>
        <taxon>Spermatophyta</taxon>
        <taxon>Magnoliopsida</taxon>
        <taxon>Liliopsida</taxon>
        <taxon>Asparagales</taxon>
        <taxon>Orchidaceae</taxon>
        <taxon>Orchidoideae</taxon>
        <taxon>Orchideae</taxon>
        <taxon>Orchidinae</taxon>
        <taxon>Platanthera</taxon>
    </lineage>
</organism>
<evidence type="ECO:0000313" key="2">
    <source>
        <dbReference type="Proteomes" id="UP001418222"/>
    </source>
</evidence>
<evidence type="ECO:0000313" key="1">
    <source>
        <dbReference type="EMBL" id="KAK8931031.1"/>
    </source>
</evidence>
<sequence length="86" mass="9797">MPLLLQLETTRICHSSSIHPQQVHVNLNQQWRSALCSGRLVLLVGMTLTIAGRRTVQKEKDLVESKILQMYLFGLVLFELNHVTSL</sequence>
<comment type="caution">
    <text evidence="1">The sequence shown here is derived from an EMBL/GenBank/DDBJ whole genome shotgun (WGS) entry which is preliminary data.</text>
</comment>
<gene>
    <name evidence="1" type="ORF">KSP39_PZI016252</name>
</gene>
<proteinExistence type="predicted"/>
<protein>
    <submittedName>
        <fullName evidence="1">Uncharacterized protein</fullName>
    </submittedName>
</protein>
<dbReference type="Proteomes" id="UP001418222">
    <property type="component" value="Unassembled WGS sequence"/>
</dbReference>
<dbReference type="AlphaFoldDB" id="A0AAP0G0V1"/>